<evidence type="ECO:0000256" key="5">
    <source>
        <dbReference type="ARBA" id="ARBA00022989"/>
    </source>
</evidence>
<gene>
    <name evidence="9" type="ORF">KUTeg_011613</name>
</gene>
<sequence>MVSRMFRIIRRWSSAWKKLGAQVKRNMATSTTQLSKVVALLSYSIYCGQSDCVFTRTNSHRTSDWRFDSNIINKEYELDLDNEDVLVFLHIQKTGGTTFGKHLVKNLDLEKPCICKRKVKKCKCLTRNKTLWLRGATWKTAALKCNGRQATLQEVPFCYEAETWEGVDLQTFLNCKYNLANNRQTRMLANLSKVNCYNSTGMTDEERNAVMLESAKENLLNLDFFGLTEFQRETQLLFEHTFHIEFINDFIQHNRTHSQRTVITEAEKEQIRDKNQLDIKLYEFAKELFNERLKAMKMEESEERKKIDGLTDTVLDNNGTMHR</sequence>
<dbReference type="InterPro" id="IPR027417">
    <property type="entry name" value="P-loop_NTPase"/>
</dbReference>
<protein>
    <recommendedName>
        <fullName evidence="8">Heparan-sulfate 6-O-sulfotransferase</fullName>
        <ecNumber evidence="8">2.8.2.-</ecNumber>
    </recommendedName>
</protein>
<dbReference type="PANTHER" id="PTHR12812:SF0">
    <property type="entry name" value="HEPARAN-SULFATE 6-O-SULFOTRANSFERASE"/>
    <property type="match status" value="1"/>
</dbReference>
<evidence type="ECO:0000256" key="2">
    <source>
        <dbReference type="ARBA" id="ARBA00010109"/>
    </source>
</evidence>
<dbReference type="Proteomes" id="UP001217089">
    <property type="component" value="Unassembled WGS sequence"/>
</dbReference>
<evidence type="ECO:0000313" key="10">
    <source>
        <dbReference type="Proteomes" id="UP001217089"/>
    </source>
</evidence>
<evidence type="ECO:0000256" key="6">
    <source>
        <dbReference type="ARBA" id="ARBA00023136"/>
    </source>
</evidence>
<keyword evidence="7" id="KW-0325">Glycoprotein</keyword>
<comment type="caution">
    <text evidence="9">The sequence shown here is derived from an EMBL/GenBank/DDBJ whole genome shotgun (WGS) entry which is preliminary data.</text>
</comment>
<comment type="catalytic activity">
    <reaction evidence="8">
        <text>alpha-D-glucosaminyl-[heparan sulfate](n) + 3'-phosphoadenylyl sulfate = 6-sulfo-alpha-D-glucosaminyl-[heparan sulfate](n) + adenosine 3',5'-bisphosphate + H(+)</text>
        <dbReference type="Rhea" id="RHEA:56604"/>
        <dbReference type="Rhea" id="RHEA-COMP:9830"/>
        <dbReference type="Rhea" id="RHEA-COMP:14621"/>
        <dbReference type="ChEBI" id="CHEBI:15378"/>
        <dbReference type="ChEBI" id="CHEBI:58339"/>
        <dbReference type="ChEBI" id="CHEBI:58343"/>
        <dbReference type="ChEBI" id="CHEBI:58388"/>
        <dbReference type="ChEBI" id="CHEBI:140604"/>
    </reaction>
</comment>
<comment type="subcellular location">
    <subcellularLocation>
        <location evidence="1">Membrane</location>
        <topology evidence="1">Single-pass membrane protein</topology>
    </subcellularLocation>
    <subcellularLocation>
        <location evidence="8">Membrane</location>
        <topology evidence="8">Single-pass type II membrane protein</topology>
    </subcellularLocation>
</comment>
<evidence type="ECO:0000313" key="9">
    <source>
        <dbReference type="EMBL" id="KAJ8309748.1"/>
    </source>
</evidence>
<accession>A0ABQ9F2H0</accession>
<dbReference type="Gene3D" id="3.40.50.300">
    <property type="entry name" value="P-loop containing nucleotide triphosphate hydrolases"/>
    <property type="match status" value="1"/>
</dbReference>
<dbReference type="Pfam" id="PF03567">
    <property type="entry name" value="Sulfotransfer_2"/>
    <property type="match status" value="1"/>
</dbReference>
<keyword evidence="10" id="KW-1185">Reference proteome</keyword>
<evidence type="ECO:0000256" key="1">
    <source>
        <dbReference type="ARBA" id="ARBA00004167"/>
    </source>
</evidence>
<dbReference type="PANTHER" id="PTHR12812">
    <property type="entry name" value="HEPARAN SULFATE 6-O-SULFOTRANSFERASE 3"/>
    <property type="match status" value="1"/>
</dbReference>
<keyword evidence="8" id="KW-0735">Signal-anchor</keyword>
<comment type="similarity">
    <text evidence="2 8">Belongs to the sulfotransferase 6 family.</text>
</comment>
<keyword evidence="3 8" id="KW-0808">Transferase</keyword>
<reference evidence="9 10" key="1">
    <citation type="submission" date="2022-12" db="EMBL/GenBank/DDBJ databases">
        <title>Chromosome-level genome of Tegillarca granosa.</title>
        <authorList>
            <person name="Kim J."/>
        </authorList>
    </citation>
    <scope>NUCLEOTIDE SEQUENCE [LARGE SCALE GENOMIC DNA]</scope>
    <source>
        <strain evidence="9">Teg-2019</strain>
        <tissue evidence="9">Adductor muscle</tissue>
    </source>
</reference>
<keyword evidence="5" id="KW-1133">Transmembrane helix</keyword>
<organism evidence="9 10">
    <name type="scientific">Tegillarca granosa</name>
    <name type="common">Malaysian cockle</name>
    <name type="synonym">Anadara granosa</name>
    <dbReference type="NCBI Taxonomy" id="220873"/>
    <lineage>
        <taxon>Eukaryota</taxon>
        <taxon>Metazoa</taxon>
        <taxon>Spiralia</taxon>
        <taxon>Lophotrochozoa</taxon>
        <taxon>Mollusca</taxon>
        <taxon>Bivalvia</taxon>
        <taxon>Autobranchia</taxon>
        <taxon>Pteriomorphia</taxon>
        <taxon>Arcoida</taxon>
        <taxon>Arcoidea</taxon>
        <taxon>Arcidae</taxon>
        <taxon>Tegillarca</taxon>
    </lineage>
</organism>
<evidence type="ECO:0000256" key="7">
    <source>
        <dbReference type="ARBA" id="ARBA00023180"/>
    </source>
</evidence>
<dbReference type="EMBL" id="JARBDR010000640">
    <property type="protein sequence ID" value="KAJ8309748.1"/>
    <property type="molecule type" value="Genomic_DNA"/>
</dbReference>
<dbReference type="EC" id="2.8.2.-" evidence="8"/>
<keyword evidence="4" id="KW-0812">Transmembrane</keyword>
<evidence type="ECO:0000256" key="8">
    <source>
        <dbReference type="RuleBase" id="RU364122"/>
    </source>
</evidence>
<comment type="function">
    <text evidence="8">6-O-sulfation enzyme which catalyzes the transfer of sulfate from 3'-phosphoadenosine 5'-phosphosulfate (PAPS) to position 6 of the N-sulfoglucosamine residue (GlcNS) of heparan sulfate.</text>
</comment>
<evidence type="ECO:0000256" key="3">
    <source>
        <dbReference type="ARBA" id="ARBA00022679"/>
    </source>
</evidence>
<proteinExistence type="inferred from homology"/>
<dbReference type="InterPro" id="IPR010635">
    <property type="entry name" value="Heparan_SO4-6-sulfoTrfase"/>
</dbReference>
<name>A0ABQ9F2H0_TEGGR</name>
<evidence type="ECO:0000256" key="4">
    <source>
        <dbReference type="ARBA" id="ARBA00022692"/>
    </source>
</evidence>
<keyword evidence="6 8" id="KW-0472">Membrane</keyword>
<dbReference type="InterPro" id="IPR005331">
    <property type="entry name" value="Sulfotransferase"/>
</dbReference>